<feature type="transmembrane region" description="Helical" evidence="1">
    <location>
        <begin position="83"/>
        <end position="104"/>
    </location>
</feature>
<feature type="transmembrane region" description="Helical" evidence="1">
    <location>
        <begin position="292"/>
        <end position="313"/>
    </location>
</feature>
<dbReference type="Proteomes" id="UP000177169">
    <property type="component" value="Unassembled WGS sequence"/>
</dbReference>
<evidence type="ECO:0008006" key="4">
    <source>
        <dbReference type="Google" id="ProtNLM"/>
    </source>
</evidence>
<feature type="transmembrane region" description="Helical" evidence="1">
    <location>
        <begin position="325"/>
        <end position="344"/>
    </location>
</feature>
<dbReference type="EMBL" id="MGGR01000027">
    <property type="protein sequence ID" value="OGM32890.1"/>
    <property type="molecule type" value="Genomic_DNA"/>
</dbReference>
<feature type="transmembrane region" description="Helical" evidence="1">
    <location>
        <begin position="111"/>
        <end position="130"/>
    </location>
</feature>
<dbReference type="AlphaFoldDB" id="A0A1F7Z091"/>
<name>A0A1F7Z091_9BACT</name>
<protein>
    <recommendedName>
        <fullName evidence="4">Glycosyltransferase RgtA/B/C/D-like domain-containing protein</fullName>
    </recommendedName>
</protein>
<feature type="transmembrane region" description="Helical" evidence="1">
    <location>
        <begin position="180"/>
        <end position="196"/>
    </location>
</feature>
<feature type="transmembrane region" description="Helical" evidence="1">
    <location>
        <begin position="350"/>
        <end position="373"/>
    </location>
</feature>
<evidence type="ECO:0000313" key="3">
    <source>
        <dbReference type="Proteomes" id="UP000177169"/>
    </source>
</evidence>
<comment type="caution">
    <text evidence="2">The sequence shown here is derived from an EMBL/GenBank/DDBJ whole genome shotgun (WGS) entry which is preliminary data.</text>
</comment>
<sequence length="490" mass="56362">MERVIKKPDIIYALIIASIGFLLFKTTFSMSLYGDEWKILWLGESTIKTKGNILIQQSTDLSYLFEIIVFNFISKGFGYNGTAYYVLSFLTRYIAALSIFWFLTKRGFSKIASFIGSLIFIVSPIGIEATDWARNFDSYLAIPLFLLVINYCIELKDKISVAFILIFLSLISLVNTTRAPGVFLVVVGVLFYLYLFNLSKKKLYFKTIISVILLFLFLSITPLFGNQAGGLFREFNAKVFLYSFFGSIGNALIPNINSLFVNYNFSVIVGLLFFVCLLLLSLSKRVIKVKNYYYLIVLILLSSFSFMIVPLIRIPQIHVNSYHRYLIHSAIVVPFITVLLIDLLKTKKIFYYLSLFSSVILIIYFIHVSDLFLTNQKTLHSNKYSERVWYSLSSLLDDYEVKGKRISLIIFTDRETVSKIDNSVAFGFNYHYGLINQLWGAKDLPPVWVIEGNFIDKSKIPQIVLDPEREIFVFEIKQEKVTDLTPMAKL</sequence>
<keyword evidence="1" id="KW-0812">Transmembrane</keyword>
<feature type="transmembrane region" description="Helical" evidence="1">
    <location>
        <begin position="12"/>
        <end position="33"/>
    </location>
</feature>
<accession>A0A1F7Z091</accession>
<feature type="transmembrane region" description="Helical" evidence="1">
    <location>
        <begin position="203"/>
        <end position="223"/>
    </location>
</feature>
<keyword evidence="1" id="KW-1133">Transmembrane helix</keyword>
<dbReference type="STRING" id="1802505.A3D01_04925"/>
<feature type="transmembrane region" description="Helical" evidence="1">
    <location>
        <begin position="159"/>
        <end position="174"/>
    </location>
</feature>
<feature type="transmembrane region" description="Helical" evidence="1">
    <location>
        <begin position="260"/>
        <end position="280"/>
    </location>
</feature>
<reference evidence="2 3" key="1">
    <citation type="journal article" date="2016" name="Nat. Commun.">
        <title>Thousands of microbial genomes shed light on interconnected biogeochemical processes in an aquifer system.</title>
        <authorList>
            <person name="Anantharaman K."/>
            <person name="Brown C.T."/>
            <person name="Hug L.A."/>
            <person name="Sharon I."/>
            <person name="Castelle C.J."/>
            <person name="Probst A.J."/>
            <person name="Thomas B.C."/>
            <person name="Singh A."/>
            <person name="Wilkins M.J."/>
            <person name="Karaoz U."/>
            <person name="Brodie E.L."/>
            <person name="Williams K.H."/>
            <person name="Hubbard S.S."/>
            <person name="Banfield J.F."/>
        </authorList>
    </citation>
    <scope>NUCLEOTIDE SEQUENCE [LARGE SCALE GENOMIC DNA]</scope>
</reference>
<evidence type="ECO:0000256" key="1">
    <source>
        <dbReference type="SAM" id="Phobius"/>
    </source>
</evidence>
<feature type="transmembrane region" description="Helical" evidence="1">
    <location>
        <begin position="136"/>
        <end position="152"/>
    </location>
</feature>
<keyword evidence="1" id="KW-0472">Membrane</keyword>
<organism evidence="2 3">
    <name type="scientific">Candidatus Woesebacteria bacterium RIFCSPHIGHO2_02_FULL_39_13</name>
    <dbReference type="NCBI Taxonomy" id="1802505"/>
    <lineage>
        <taxon>Bacteria</taxon>
        <taxon>Candidatus Woeseibacteriota</taxon>
    </lineage>
</organism>
<proteinExistence type="predicted"/>
<evidence type="ECO:0000313" key="2">
    <source>
        <dbReference type="EMBL" id="OGM32890.1"/>
    </source>
</evidence>
<gene>
    <name evidence="2" type="ORF">A3D01_04925</name>
</gene>